<feature type="domain" description="Fibronectin type-III" evidence="9">
    <location>
        <begin position="785"/>
        <end position="883"/>
    </location>
</feature>
<feature type="domain" description="Ig-like" evidence="8">
    <location>
        <begin position="142"/>
        <end position="255"/>
    </location>
</feature>
<evidence type="ECO:0000259" key="8">
    <source>
        <dbReference type="PROSITE" id="PS50835"/>
    </source>
</evidence>
<evidence type="ECO:0000256" key="6">
    <source>
        <dbReference type="SAM" id="MobiDB-lite"/>
    </source>
</evidence>
<evidence type="ECO:0000256" key="7">
    <source>
        <dbReference type="SAM" id="Phobius"/>
    </source>
</evidence>
<evidence type="ECO:0000313" key="10">
    <source>
        <dbReference type="Proteomes" id="UP000694865"/>
    </source>
</evidence>
<dbReference type="InterPro" id="IPR007110">
    <property type="entry name" value="Ig-like_dom"/>
</dbReference>
<dbReference type="GeneID" id="100373872"/>
<evidence type="ECO:0000256" key="1">
    <source>
        <dbReference type="ARBA" id="ARBA00004479"/>
    </source>
</evidence>
<dbReference type="PANTHER" id="PTHR11640">
    <property type="entry name" value="NEPHRIN"/>
    <property type="match status" value="1"/>
</dbReference>
<feature type="transmembrane region" description="Helical" evidence="7">
    <location>
        <begin position="894"/>
        <end position="919"/>
    </location>
</feature>
<evidence type="ECO:0000259" key="9">
    <source>
        <dbReference type="PROSITE" id="PS50853"/>
    </source>
</evidence>
<dbReference type="Pfam" id="PF13927">
    <property type="entry name" value="Ig_3"/>
    <property type="match status" value="1"/>
</dbReference>
<organism evidence="10 11">
    <name type="scientific">Saccoglossus kowalevskii</name>
    <name type="common">Acorn worm</name>
    <dbReference type="NCBI Taxonomy" id="10224"/>
    <lineage>
        <taxon>Eukaryota</taxon>
        <taxon>Metazoa</taxon>
        <taxon>Hemichordata</taxon>
        <taxon>Enteropneusta</taxon>
        <taxon>Harrimaniidae</taxon>
        <taxon>Saccoglossus</taxon>
    </lineage>
</organism>
<protein>
    <submittedName>
        <fullName evidence="11">Hemicentin-2-like</fullName>
    </submittedName>
</protein>
<dbReference type="SUPFAM" id="SSF48726">
    <property type="entry name" value="Immunoglobulin"/>
    <property type="match status" value="6"/>
</dbReference>
<dbReference type="PROSITE" id="PS50853">
    <property type="entry name" value="FN3"/>
    <property type="match status" value="1"/>
</dbReference>
<dbReference type="SUPFAM" id="SSF49265">
    <property type="entry name" value="Fibronectin type III"/>
    <property type="match status" value="1"/>
</dbReference>
<keyword evidence="3" id="KW-1015">Disulfide bond</keyword>
<dbReference type="Pfam" id="PF08205">
    <property type="entry name" value="C2-set_2"/>
    <property type="match status" value="3"/>
</dbReference>
<dbReference type="PROSITE" id="PS50835">
    <property type="entry name" value="IG_LIKE"/>
    <property type="match status" value="7"/>
</dbReference>
<dbReference type="InterPro" id="IPR051275">
    <property type="entry name" value="Cell_adhesion_signaling"/>
</dbReference>
<keyword evidence="10" id="KW-1185">Reference proteome</keyword>
<feature type="domain" description="Ig-like" evidence="8">
    <location>
        <begin position="566"/>
        <end position="677"/>
    </location>
</feature>
<dbReference type="InterPro" id="IPR013783">
    <property type="entry name" value="Ig-like_fold"/>
</dbReference>
<sequence length="1103" mass="120712">MDSLSVSRCNILTIGFIISAFSACRCSALLQVAVNNIETATESDTSTLLACTYSGVSGTPTSTIITWETTNQNTGQKIFLIQQFNGYPQQIGRYSIEEQASLRIDGPITIDDERRYTCKVSVFGVGENGPGQASVELIVNSPIQELLMEVEGQVDLVRESDMVTMIEDEPIMIICWAKQANPVASVNWYLGGQEIINGIPGFSIVSFTEEVDQPGDNRLNTASQLTFTPSFLNHQSKVLMCTGTNAVMDSELTLSVYPRVLVPPREHYIAGYNAGDAVPVIEGQVFTLSCQAEDSYPVTRLRWFRNGQEIETGLTTNNVQSEDGKVSVVSTWTYIATRAKNDDGSTIQCEASGESLKLSSTVFVTLDILYPPTDIQITGDTADFKAGMPAIGVVCSSSGGKPGARVSWWKGTTEKVTGTLNNNRLNIAMTASDNGESYTCVSSNDANIGNPLKINTAPLNVLFPPSCASLSGEGAVVANQKFTLTCSVCSSNPAASIIWKKGNSIISGSVAENIKGATYRRGEDNGEVTEQQLEITVSPSYNGVEIQCFGRNLEFSDVEVASQKVPVVVFFPPTYPEGCITSLTGYRGSLREGDSLTLMCTSCSSSPAASIRWYRDGQEIPGMNQDMLTSGLFGGKVTAQEITLTVFREHHNHDYHCSAFNNMVPNRPAPSEAVKIQVQYKPQVINTEFNRMAAANSGEETRLICQTNSNPAPQVYWFHGNRRIISDGVHFTVTMVTDDSITTSVLYINSVEPLRDYGTYNCTVNNTMGMDSTNVFLEGKRKPDSVTDIDVTDKSDSMMMITWTPGFNGGEQAVYYVKYRQIGQYDGDDSGWLMSLESTDPPLTIRGLYADTLYEIKVVSENSLGRTESYAIQKRTLITTVGTRSPSRDDPSQIGVAIGVAVAVLAALIVVIIITVIVCRSRTIRKPEKPSADFTFFSVSSNAADRRIDQNDLSLSYFTRSMPPEPPLRTVSVTPNTLAYEVKPVMMPHRQHKNSNYEEENVYSEVPGQRELPDDDEAPPSYGNLTPPYENASPQLPHQDLRGFGEPYQNMMRDRMPTPSTSSHSPSASTSSANENLHFMPIRISDENLPKDSPYRTNSGVYV</sequence>
<name>A0ABM0MI01_SACKO</name>
<dbReference type="InterPro" id="IPR013162">
    <property type="entry name" value="CD80_C2-set"/>
</dbReference>
<feature type="domain" description="Ig-like" evidence="8">
    <location>
        <begin position="372"/>
        <end position="460"/>
    </location>
</feature>
<dbReference type="Proteomes" id="UP000694865">
    <property type="component" value="Unplaced"/>
</dbReference>
<dbReference type="InterPro" id="IPR003961">
    <property type="entry name" value="FN3_dom"/>
</dbReference>
<dbReference type="CDD" id="cd00063">
    <property type="entry name" value="FN3"/>
    <property type="match status" value="1"/>
</dbReference>
<dbReference type="RefSeq" id="XP_006819642.1">
    <property type="nucleotide sequence ID" value="XM_006819579.1"/>
</dbReference>
<accession>A0ABM0MI01</accession>
<keyword evidence="4" id="KW-0325">Glycoprotein</keyword>
<feature type="domain" description="Ig-like" evidence="8">
    <location>
        <begin position="27"/>
        <end position="136"/>
    </location>
</feature>
<dbReference type="InterPro" id="IPR036116">
    <property type="entry name" value="FN3_sf"/>
</dbReference>
<evidence type="ECO:0000256" key="4">
    <source>
        <dbReference type="ARBA" id="ARBA00023180"/>
    </source>
</evidence>
<keyword evidence="5" id="KW-0393">Immunoglobulin domain</keyword>
<proteinExistence type="predicted"/>
<feature type="region of interest" description="Disordered" evidence="6">
    <location>
        <begin position="986"/>
        <end position="1103"/>
    </location>
</feature>
<reference evidence="11" key="1">
    <citation type="submission" date="2025-08" db="UniProtKB">
        <authorList>
            <consortium name="RefSeq"/>
        </authorList>
    </citation>
    <scope>IDENTIFICATION</scope>
    <source>
        <tissue evidence="11">Testes</tissue>
    </source>
</reference>
<keyword evidence="7" id="KW-0812">Transmembrane</keyword>
<dbReference type="Pfam" id="PF00041">
    <property type="entry name" value="fn3"/>
    <property type="match status" value="1"/>
</dbReference>
<feature type="compositionally biased region" description="Basic and acidic residues" evidence="6">
    <location>
        <begin position="1084"/>
        <end position="1094"/>
    </location>
</feature>
<dbReference type="SMART" id="SM00408">
    <property type="entry name" value="IGc2"/>
    <property type="match status" value="3"/>
</dbReference>
<evidence type="ECO:0000256" key="3">
    <source>
        <dbReference type="ARBA" id="ARBA00023157"/>
    </source>
</evidence>
<keyword evidence="2 7" id="KW-0472">Membrane</keyword>
<keyword evidence="7" id="KW-1133">Transmembrane helix</keyword>
<gene>
    <name evidence="11" type="primary">LOC100373872</name>
</gene>
<dbReference type="SMART" id="SM00409">
    <property type="entry name" value="IG"/>
    <property type="match status" value="7"/>
</dbReference>
<dbReference type="Gene3D" id="2.60.40.10">
    <property type="entry name" value="Immunoglobulins"/>
    <property type="match status" value="8"/>
</dbReference>
<feature type="domain" description="Ig-like" evidence="8">
    <location>
        <begin position="258"/>
        <end position="359"/>
    </location>
</feature>
<evidence type="ECO:0000256" key="5">
    <source>
        <dbReference type="ARBA" id="ARBA00023319"/>
    </source>
</evidence>
<feature type="compositionally biased region" description="Low complexity" evidence="6">
    <location>
        <begin position="1057"/>
        <end position="1073"/>
    </location>
</feature>
<comment type="subcellular location">
    <subcellularLocation>
        <location evidence="1">Membrane</location>
        <topology evidence="1">Single-pass type I membrane protein</topology>
    </subcellularLocation>
</comment>
<evidence type="ECO:0000313" key="11">
    <source>
        <dbReference type="RefSeq" id="XP_006819642.1"/>
    </source>
</evidence>
<dbReference type="InterPro" id="IPR036179">
    <property type="entry name" value="Ig-like_dom_sf"/>
</dbReference>
<dbReference type="PANTHER" id="PTHR11640:SF164">
    <property type="entry name" value="MAM DOMAIN-CONTAINING GLYCOSYLPHOSPHATIDYLINOSITOL ANCHOR PROTEIN 1"/>
    <property type="match status" value="1"/>
</dbReference>
<dbReference type="InterPro" id="IPR003598">
    <property type="entry name" value="Ig_sub2"/>
</dbReference>
<dbReference type="SMART" id="SM00060">
    <property type="entry name" value="FN3"/>
    <property type="match status" value="1"/>
</dbReference>
<feature type="domain" description="Ig-like" evidence="8">
    <location>
        <begin position="465"/>
        <end position="561"/>
    </location>
</feature>
<feature type="domain" description="Ig-like" evidence="8">
    <location>
        <begin position="682"/>
        <end position="778"/>
    </location>
</feature>
<evidence type="ECO:0000256" key="2">
    <source>
        <dbReference type="ARBA" id="ARBA00023136"/>
    </source>
</evidence>
<dbReference type="InterPro" id="IPR003599">
    <property type="entry name" value="Ig_sub"/>
</dbReference>